<dbReference type="InterPro" id="IPR038178">
    <property type="entry name" value="Kringle_sf"/>
</dbReference>
<sequence>MDTSYPANANWVEVLCEKLNVKYYLLEWTNVFEDAFHFLNSILECRNIITNEYSNAECLLSQTGSEFYGIHRTMDLGFVCMTWKYHSPHEHRYNFLEDNENFCRYADSEPKPWCYTINSDVRWGHCTIPMCNRYYNMCLHTENGIEYTGIINKTRSGLTCRRWNSDIPHNSGYHALDNEASYCRYTPDKQKPWCFTTDQSVPWEYCDLPQCGTGQCPDGYIECLSGVCIPAEKACDGKADCPNNEDEINCGNNKN</sequence>
<dbReference type="PROSITE" id="PS01209">
    <property type="entry name" value="LDLRA_1"/>
    <property type="match status" value="1"/>
</dbReference>
<proteinExistence type="predicted"/>
<dbReference type="Gene3D" id="2.40.20.10">
    <property type="entry name" value="Plasminogen Kringle 4"/>
    <property type="match status" value="2"/>
</dbReference>
<gene>
    <name evidence="6" type="ORF">KUTeg_013537</name>
</gene>
<evidence type="ECO:0000256" key="4">
    <source>
        <dbReference type="PROSITE-ProRule" id="PRU00124"/>
    </source>
</evidence>
<dbReference type="InterPro" id="IPR013806">
    <property type="entry name" value="Kringle-like"/>
</dbReference>
<dbReference type="InterPro" id="IPR023415">
    <property type="entry name" value="LDLR_class-A_CS"/>
</dbReference>
<feature type="domain" description="Kringle" evidence="5">
    <location>
        <begin position="64"/>
        <end position="131"/>
    </location>
</feature>
<evidence type="ECO:0000313" key="7">
    <source>
        <dbReference type="Proteomes" id="UP001217089"/>
    </source>
</evidence>
<dbReference type="SUPFAM" id="SSF57424">
    <property type="entry name" value="LDL receptor-like module"/>
    <property type="match status" value="1"/>
</dbReference>
<dbReference type="SMART" id="SM00192">
    <property type="entry name" value="LDLa"/>
    <property type="match status" value="1"/>
</dbReference>
<accession>A0ABQ9ETZ5</accession>
<dbReference type="InterPro" id="IPR050759">
    <property type="entry name" value="Serine_protease_kringle"/>
</dbReference>
<organism evidence="6 7">
    <name type="scientific">Tegillarca granosa</name>
    <name type="common">Malaysian cockle</name>
    <name type="synonym">Anadara granosa</name>
    <dbReference type="NCBI Taxonomy" id="220873"/>
    <lineage>
        <taxon>Eukaryota</taxon>
        <taxon>Metazoa</taxon>
        <taxon>Spiralia</taxon>
        <taxon>Lophotrochozoa</taxon>
        <taxon>Mollusca</taxon>
        <taxon>Bivalvia</taxon>
        <taxon>Autobranchia</taxon>
        <taxon>Pteriomorphia</taxon>
        <taxon>Arcoida</taxon>
        <taxon>Arcoidea</taxon>
        <taxon>Arcidae</taxon>
        <taxon>Tegillarca</taxon>
    </lineage>
</organism>
<dbReference type="PANTHER" id="PTHR24261:SF7">
    <property type="entry name" value="KRINGLE DOMAIN-CONTAINING PROTEIN"/>
    <property type="match status" value="1"/>
</dbReference>
<dbReference type="Gene3D" id="4.10.400.10">
    <property type="entry name" value="Low-density Lipoprotein Receptor"/>
    <property type="match status" value="1"/>
</dbReference>
<dbReference type="PROSITE" id="PS50068">
    <property type="entry name" value="LDLRA_2"/>
    <property type="match status" value="1"/>
</dbReference>
<dbReference type="PRINTS" id="PR00018">
    <property type="entry name" value="KRINGLE"/>
</dbReference>
<evidence type="ECO:0000256" key="2">
    <source>
        <dbReference type="ARBA" id="ARBA00023157"/>
    </source>
</evidence>
<feature type="disulfide bond" evidence="4">
    <location>
        <begin position="235"/>
        <end position="250"/>
    </location>
</feature>
<dbReference type="CDD" id="cd00112">
    <property type="entry name" value="LDLa"/>
    <property type="match status" value="1"/>
</dbReference>
<name>A0ABQ9ETZ5_TEGGR</name>
<dbReference type="EMBL" id="JARBDR010000657">
    <property type="protein sequence ID" value="KAJ8308663.1"/>
    <property type="molecule type" value="Genomic_DNA"/>
</dbReference>
<dbReference type="InterPro" id="IPR036055">
    <property type="entry name" value="LDL_receptor-like_sf"/>
</dbReference>
<dbReference type="InterPro" id="IPR000001">
    <property type="entry name" value="Kringle"/>
</dbReference>
<feature type="domain" description="Kringle" evidence="5">
    <location>
        <begin position="143"/>
        <end position="211"/>
    </location>
</feature>
<feature type="disulfide bond" evidence="4">
    <location>
        <begin position="223"/>
        <end position="241"/>
    </location>
</feature>
<dbReference type="PANTHER" id="PTHR24261">
    <property type="entry name" value="PLASMINOGEN-RELATED"/>
    <property type="match status" value="1"/>
</dbReference>
<reference evidence="6 7" key="1">
    <citation type="submission" date="2022-12" db="EMBL/GenBank/DDBJ databases">
        <title>Chromosome-level genome of Tegillarca granosa.</title>
        <authorList>
            <person name="Kim J."/>
        </authorList>
    </citation>
    <scope>NUCLEOTIDE SEQUENCE [LARGE SCALE GENOMIC DNA]</scope>
    <source>
        <strain evidence="6">Teg-2019</strain>
        <tissue evidence="6">Adductor muscle</tissue>
    </source>
</reference>
<evidence type="ECO:0000256" key="1">
    <source>
        <dbReference type="ARBA" id="ARBA00022572"/>
    </source>
</evidence>
<keyword evidence="1 3" id="KW-0420">Kringle</keyword>
<dbReference type="PROSITE" id="PS50070">
    <property type="entry name" value="KRINGLE_2"/>
    <property type="match status" value="2"/>
</dbReference>
<dbReference type="Pfam" id="PF00057">
    <property type="entry name" value="Ldl_recept_a"/>
    <property type="match status" value="1"/>
</dbReference>
<dbReference type="InterPro" id="IPR002172">
    <property type="entry name" value="LDrepeatLR_classA_rpt"/>
</dbReference>
<keyword evidence="7" id="KW-1185">Reference proteome</keyword>
<keyword evidence="2 3" id="KW-1015">Disulfide bond</keyword>
<dbReference type="Proteomes" id="UP001217089">
    <property type="component" value="Unassembled WGS sequence"/>
</dbReference>
<evidence type="ECO:0000259" key="5">
    <source>
        <dbReference type="PROSITE" id="PS50070"/>
    </source>
</evidence>
<evidence type="ECO:0000313" key="6">
    <source>
        <dbReference type="EMBL" id="KAJ8308663.1"/>
    </source>
</evidence>
<feature type="disulfide bond" evidence="4">
    <location>
        <begin position="216"/>
        <end position="228"/>
    </location>
</feature>
<dbReference type="SMART" id="SM00130">
    <property type="entry name" value="KR"/>
    <property type="match status" value="2"/>
</dbReference>
<feature type="disulfide bond" evidence="3">
    <location>
        <begin position="183"/>
        <end position="206"/>
    </location>
</feature>
<evidence type="ECO:0000256" key="3">
    <source>
        <dbReference type="PROSITE-ProRule" id="PRU00121"/>
    </source>
</evidence>
<protein>
    <recommendedName>
        <fullName evidence="5">Kringle domain-containing protein</fullName>
    </recommendedName>
</protein>
<dbReference type="CDD" id="cd00108">
    <property type="entry name" value="KR"/>
    <property type="match status" value="1"/>
</dbReference>
<dbReference type="Pfam" id="PF00051">
    <property type="entry name" value="Kringle"/>
    <property type="match status" value="2"/>
</dbReference>
<comment type="caution">
    <text evidence="3">Lacks conserved residue(s) required for the propagation of feature annotation.</text>
</comment>
<feature type="disulfide bond" evidence="3">
    <location>
        <begin position="103"/>
        <end position="126"/>
    </location>
</feature>
<dbReference type="SUPFAM" id="SSF57440">
    <property type="entry name" value="Kringle-like"/>
    <property type="match status" value="2"/>
</dbReference>
<comment type="caution">
    <text evidence="6">The sequence shown here is derived from an EMBL/GenBank/DDBJ whole genome shotgun (WGS) entry which is preliminary data.</text>
</comment>